<keyword evidence="7" id="KW-1185">Reference proteome</keyword>
<dbReference type="Proteomes" id="UP000007151">
    <property type="component" value="Unassembled WGS sequence"/>
</dbReference>
<dbReference type="Gene3D" id="2.10.90.10">
    <property type="entry name" value="Cystine-knot cytokines"/>
    <property type="match status" value="1"/>
</dbReference>
<dbReference type="GO" id="GO:0008083">
    <property type="term" value="F:growth factor activity"/>
    <property type="evidence" value="ECO:0007669"/>
    <property type="project" value="TreeGrafter"/>
</dbReference>
<protein>
    <recommendedName>
        <fullName evidence="5">Spaetzle domain-containing protein</fullName>
    </recommendedName>
</protein>
<dbReference type="FunCoup" id="A0A212FDQ6">
    <property type="interactions" value="79"/>
</dbReference>
<keyword evidence="3" id="KW-0325">Glycoprotein</keyword>
<dbReference type="STRING" id="278856.A0A212FDQ6"/>
<dbReference type="InterPro" id="IPR032104">
    <property type="entry name" value="Spaetzle"/>
</dbReference>
<feature type="compositionally biased region" description="Gly residues" evidence="4">
    <location>
        <begin position="587"/>
        <end position="598"/>
    </location>
</feature>
<dbReference type="InParanoid" id="A0A212FDQ6"/>
<dbReference type="GO" id="GO:0005615">
    <property type="term" value="C:extracellular space"/>
    <property type="evidence" value="ECO:0007669"/>
    <property type="project" value="UniProtKB-ARBA"/>
</dbReference>
<dbReference type="Pfam" id="PF16077">
    <property type="entry name" value="Spaetzle"/>
    <property type="match status" value="1"/>
</dbReference>
<reference evidence="6 7" key="1">
    <citation type="journal article" date="2011" name="Cell">
        <title>The monarch butterfly genome yields insights into long-distance migration.</title>
        <authorList>
            <person name="Zhan S."/>
            <person name="Merlin C."/>
            <person name="Boore J.L."/>
            <person name="Reppert S.M."/>
        </authorList>
    </citation>
    <scope>NUCLEOTIDE SEQUENCE [LARGE SCALE GENOMIC DNA]</scope>
    <source>
        <strain evidence="6">F-2</strain>
    </source>
</reference>
<dbReference type="GO" id="GO:0021556">
    <property type="term" value="P:central nervous system formation"/>
    <property type="evidence" value="ECO:0007669"/>
    <property type="project" value="TreeGrafter"/>
</dbReference>
<sequence length="598" mass="68076">MIFKQSECYILWAATKGAGYSCPYGQNCLYEPAPPGRAPACAQPGLTYCLHPDPYPEKVIRKLVEAGQYDIRTLLSDESRDNFQDNKKTTYPYGYGPNSLPHVDQISLVDDGHKDYNTKYHKYNQGEKVIRKLVEAGQYDIRTLLSDESRDNFQDNKKTTYPYGYGPNSLPHVDQISLVDDGHKDYNTKYHKYNQDIFSEKAPLQPPSAADPTPYDIKAYQAANYSKFGFQGYTSPTFWDPSINQFQYENRRLRENENVNLYNPNYFNGPLYQNYESNWLRASSGVTQYNPSEWWKYISPSRSNAEVSIQRSITFPTRTTTSRHATHARRKRNTELVEAAARRTLTGAEALRIALGLANEDSSAERPRRQASTGEELCRVRTQFINPRAALNNKGSWRYVVNMPDNMTQLVRAEICASTECSGLCTIPLGYTSRCEQKYIQKRLVALESSGQNLYTDVFWIPSCCQLKEEAGKKSMVAFYVLCVRQIGCHDDYAGDTSGGKKRTYDAAKKRKWRLRCPRKVDIAAAIDFKLLLFRGCFVRRARERQHGVIDEITRRAMELGEGDQPSGTVDHGTREAGLRTWDTGHGTWGAGEGTSRI</sequence>
<dbReference type="InterPro" id="IPR029034">
    <property type="entry name" value="Cystine-knot_cytokine"/>
</dbReference>
<evidence type="ECO:0000313" key="6">
    <source>
        <dbReference type="EMBL" id="OWR51827.1"/>
    </source>
</evidence>
<evidence type="ECO:0000256" key="4">
    <source>
        <dbReference type="SAM" id="MobiDB-lite"/>
    </source>
</evidence>
<dbReference type="InterPro" id="IPR052444">
    <property type="entry name" value="Spz/Toll_ligand-like"/>
</dbReference>
<dbReference type="eggNOG" id="ENOG502S37H">
    <property type="taxonomic scope" value="Eukaryota"/>
</dbReference>
<dbReference type="KEGG" id="dpl:KGM_210057"/>
<keyword evidence="1" id="KW-0732">Signal</keyword>
<keyword evidence="2" id="KW-1015">Disulfide bond</keyword>
<evidence type="ECO:0000313" key="7">
    <source>
        <dbReference type="Proteomes" id="UP000007151"/>
    </source>
</evidence>
<accession>A0A212FDQ6</accession>
<dbReference type="GO" id="GO:0005121">
    <property type="term" value="F:Toll binding"/>
    <property type="evidence" value="ECO:0007669"/>
    <property type="project" value="TreeGrafter"/>
</dbReference>
<dbReference type="PANTHER" id="PTHR23199:SF16">
    <property type="entry name" value="PROTEIN SPAETZLE 5"/>
    <property type="match status" value="1"/>
</dbReference>
<feature type="domain" description="Spaetzle" evidence="5">
    <location>
        <begin position="376"/>
        <end position="466"/>
    </location>
</feature>
<proteinExistence type="predicted"/>
<feature type="region of interest" description="Disordered" evidence="4">
    <location>
        <begin position="560"/>
        <end position="598"/>
    </location>
</feature>
<organism evidence="6 7">
    <name type="scientific">Danaus plexippus plexippus</name>
    <dbReference type="NCBI Taxonomy" id="278856"/>
    <lineage>
        <taxon>Eukaryota</taxon>
        <taxon>Metazoa</taxon>
        <taxon>Ecdysozoa</taxon>
        <taxon>Arthropoda</taxon>
        <taxon>Hexapoda</taxon>
        <taxon>Insecta</taxon>
        <taxon>Pterygota</taxon>
        <taxon>Neoptera</taxon>
        <taxon>Endopterygota</taxon>
        <taxon>Lepidoptera</taxon>
        <taxon>Glossata</taxon>
        <taxon>Ditrysia</taxon>
        <taxon>Papilionoidea</taxon>
        <taxon>Nymphalidae</taxon>
        <taxon>Danainae</taxon>
        <taxon>Danaini</taxon>
        <taxon>Danaina</taxon>
        <taxon>Danaus</taxon>
        <taxon>Danaus</taxon>
    </lineage>
</organism>
<dbReference type="AlphaFoldDB" id="A0A212FDQ6"/>
<evidence type="ECO:0000256" key="3">
    <source>
        <dbReference type="ARBA" id="ARBA00023180"/>
    </source>
</evidence>
<evidence type="ECO:0000256" key="1">
    <source>
        <dbReference type="ARBA" id="ARBA00022729"/>
    </source>
</evidence>
<evidence type="ECO:0000256" key="2">
    <source>
        <dbReference type="ARBA" id="ARBA00023157"/>
    </source>
</evidence>
<dbReference type="SUPFAM" id="SSF57501">
    <property type="entry name" value="Cystine-knot cytokines"/>
    <property type="match status" value="1"/>
</dbReference>
<dbReference type="PANTHER" id="PTHR23199">
    <property type="entry name" value="NEUROTROPHIN 1-RELATED"/>
    <property type="match status" value="1"/>
</dbReference>
<gene>
    <name evidence="6" type="ORF">KGM_210057</name>
</gene>
<dbReference type="EMBL" id="AGBW02009028">
    <property type="protein sequence ID" value="OWR51827.1"/>
    <property type="molecule type" value="Genomic_DNA"/>
</dbReference>
<name>A0A212FDQ6_DANPL</name>
<evidence type="ECO:0000259" key="5">
    <source>
        <dbReference type="Pfam" id="PF16077"/>
    </source>
</evidence>
<dbReference type="GO" id="GO:0045087">
    <property type="term" value="P:innate immune response"/>
    <property type="evidence" value="ECO:0007669"/>
    <property type="project" value="TreeGrafter"/>
</dbReference>
<comment type="caution">
    <text evidence="6">The sequence shown here is derived from an EMBL/GenBank/DDBJ whole genome shotgun (WGS) entry which is preliminary data.</text>
</comment>